<dbReference type="Gene3D" id="3.20.20.140">
    <property type="entry name" value="Metal-dependent hydrolases"/>
    <property type="match status" value="1"/>
</dbReference>
<dbReference type="GO" id="GO:0016831">
    <property type="term" value="F:carboxy-lyase activity"/>
    <property type="evidence" value="ECO:0007669"/>
    <property type="project" value="UniProtKB-KW"/>
</dbReference>
<sequence>MSETYQGKIFDVQAHAVMPSDYHNVAKAIERNTSLTQHTTQVIVDDICSKLADNLDGEARRAALGSDNIQVVTINTFFPPLPPERTIEIVDRLNIWMAERTIKNPQLIGIASIPPPPALASAGTSVASKGIEAVRRAINDLGLKGLMMASNYDNVFLGDRAFDPYFALAEELKVPVIIHPAIDPVEGQYVRRKNIPTYTGYLNDQRTTLFDLILSGVYEKFPDIKIIATHLGGGILTSLGRFRALSNRFPTDAWYTDREGFTLALPHPAEYYVKKIYYDCNNADARDVLHAISVVGHSHLLTGSDFPWTDDTFTRQVLGQLDPSHCGPIAYENAEILFNVQ</sequence>
<keyword evidence="2 3" id="KW-0456">Lyase</keyword>
<protein>
    <recommendedName>
        <fullName evidence="4">Amidohydrolase-related domain-containing protein</fullName>
    </recommendedName>
</protein>
<evidence type="ECO:0000313" key="6">
    <source>
        <dbReference type="Proteomes" id="UP001201262"/>
    </source>
</evidence>
<dbReference type="PANTHER" id="PTHR21240:SF28">
    <property type="entry name" value="ISO-OROTATE DECARBOXYLASE (EUROFUNG)"/>
    <property type="match status" value="1"/>
</dbReference>
<comment type="similarity">
    <text evidence="3">Belongs to the metallo-dependent hydrolases superfamily.</text>
</comment>
<organism evidence="5 6">
    <name type="scientific">Talaromyces proteolyticus</name>
    <dbReference type="NCBI Taxonomy" id="1131652"/>
    <lineage>
        <taxon>Eukaryota</taxon>
        <taxon>Fungi</taxon>
        <taxon>Dikarya</taxon>
        <taxon>Ascomycota</taxon>
        <taxon>Pezizomycotina</taxon>
        <taxon>Eurotiomycetes</taxon>
        <taxon>Eurotiomycetidae</taxon>
        <taxon>Eurotiales</taxon>
        <taxon>Trichocomaceae</taxon>
        <taxon>Talaromyces</taxon>
        <taxon>Talaromyces sect. Bacilispori</taxon>
    </lineage>
</organism>
<keyword evidence="6" id="KW-1185">Reference proteome</keyword>
<dbReference type="SUPFAM" id="SSF51556">
    <property type="entry name" value="Metallo-dependent hydrolases"/>
    <property type="match status" value="1"/>
</dbReference>
<dbReference type="Proteomes" id="UP001201262">
    <property type="component" value="Unassembled WGS sequence"/>
</dbReference>
<dbReference type="RefSeq" id="XP_046074025.1">
    <property type="nucleotide sequence ID" value="XM_046218973.1"/>
</dbReference>
<feature type="domain" description="Amidohydrolase-related" evidence="4">
    <location>
        <begin position="96"/>
        <end position="319"/>
    </location>
</feature>
<dbReference type="GO" id="GO:0005737">
    <property type="term" value="C:cytoplasm"/>
    <property type="evidence" value="ECO:0007669"/>
    <property type="project" value="TreeGrafter"/>
</dbReference>
<evidence type="ECO:0000256" key="2">
    <source>
        <dbReference type="ARBA" id="ARBA00023239"/>
    </source>
</evidence>
<evidence type="ECO:0000256" key="1">
    <source>
        <dbReference type="ARBA" id="ARBA00022793"/>
    </source>
</evidence>
<name>A0AAD4KZV2_9EURO</name>
<dbReference type="InterPro" id="IPR032466">
    <property type="entry name" value="Metal_Hydrolase"/>
</dbReference>
<proteinExistence type="inferred from homology"/>
<dbReference type="AlphaFoldDB" id="A0AAD4KZV2"/>
<dbReference type="EMBL" id="JAJTJA010000004">
    <property type="protein sequence ID" value="KAH8700319.1"/>
    <property type="molecule type" value="Genomic_DNA"/>
</dbReference>
<gene>
    <name evidence="5" type="ORF">BGW36DRAFT_405585</name>
</gene>
<evidence type="ECO:0000313" key="5">
    <source>
        <dbReference type="EMBL" id="KAH8700319.1"/>
    </source>
</evidence>
<accession>A0AAD4KZV2</accession>
<comment type="caution">
    <text evidence="5">The sequence shown here is derived from an EMBL/GenBank/DDBJ whole genome shotgun (WGS) entry which is preliminary data.</text>
</comment>
<dbReference type="InterPro" id="IPR032465">
    <property type="entry name" value="ACMSD"/>
</dbReference>
<dbReference type="GO" id="GO:0019748">
    <property type="term" value="P:secondary metabolic process"/>
    <property type="evidence" value="ECO:0007669"/>
    <property type="project" value="TreeGrafter"/>
</dbReference>
<reference evidence="5" key="1">
    <citation type="submission" date="2021-12" db="EMBL/GenBank/DDBJ databases">
        <title>Convergent genome expansion in fungi linked to evolution of root-endophyte symbiosis.</title>
        <authorList>
            <consortium name="DOE Joint Genome Institute"/>
            <person name="Ke Y.-H."/>
            <person name="Bonito G."/>
            <person name="Liao H.-L."/>
            <person name="Looney B."/>
            <person name="Rojas-Flechas A."/>
            <person name="Nash J."/>
            <person name="Hameed K."/>
            <person name="Schadt C."/>
            <person name="Martin F."/>
            <person name="Crous P.W."/>
            <person name="Miettinen O."/>
            <person name="Magnuson J.K."/>
            <person name="Labbe J."/>
            <person name="Jacobson D."/>
            <person name="Doktycz M.J."/>
            <person name="Veneault-Fourrey C."/>
            <person name="Kuo A."/>
            <person name="Mondo S."/>
            <person name="Calhoun S."/>
            <person name="Riley R."/>
            <person name="Ohm R."/>
            <person name="LaButti K."/>
            <person name="Andreopoulos B."/>
            <person name="Pangilinan J."/>
            <person name="Nolan M."/>
            <person name="Tritt A."/>
            <person name="Clum A."/>
            <person name="Lipzen A."/>
            <person name="Daum C."/>
            <person name="Barry K."/>
            <person name="Grigoriev I.V."/>
            <person name="Vilgalys R."/>
        </authorList>
    </citation>
    <scope>NUCLEOTIDE SEQUENCE</scope>
    <source>
        <strain evidence="5">PMI_201</strain>
    </source>
</reference>
<keyword evidence="1 3" id="KW-0210">Decarboxylase</keyword>
<dbReference type="InterPro" id="IPR006680">
    <property type="entry name" value="Amidohydro-rel"/>
</dbReference>
<dbReference type="GO" id="GO:0016787">
    <property type="term" value="F:hydrolase activity"/>
    <property type="evidence" value="ECO:0007669"/>
    <property type="project" value="InterPro"/>
</dbReference>
<evidence type="ECO:0000259" key="4">
    <source>
        <dbReference type="Pfam" id="PF04909"/>
    </source>
</evidence>
<dbReference type="Pfam" id="PF04909">
    <property type="entry name" value="Amidohydro_2"/>
    <property type="match status" value="1"/>
</dbReference>
<evidence type="ECO:0000256" key="3">
    <source>
        <dbReference type="RuleBase" id="RU366045"/>
    </source>
</evidence>
<dbReference type="GeneID" id="70249260"/>
<dbReference type="PANTHER" id="PTHR21240">
    <property type="entry name" value="2-AMINO-3-CARBOXYLMUCONATE-6-SEMIALDEHYDE DECARBOXYLASE"/>
    <property type="match status" value="1"/>
</dbReference>